<dbReference type="Gene3D" id="3.20.20.140">
    <property type="entry name" value="Metal-dependent hydrolases"/>
    <property type="match status" value="1"/>
</dbReference>
<dbReference type="PANTHER" id="PTHR11647">
    <property type="entry name" value="HYDRANTOINASE/DIHYDROPYRIMIDINASE FAMILY MEMBER"/>
    <property type="match status" value="1"/>
</dbReference>
<protein>
    <submittedName>
        <fullName evidence="2">D-aminoacylase</fullName>
    </submittedName>
</protein>
<sequence length="499" mass="53450">MHVDLLIRHATIIDGRGGDAFTADVAIRGERIVAIGTLIDTSANDIIDAKGLTLTPGFIDVHTHDDTNVIRTPEMLPKLSQGVTTVVVGNCGISASPVTLTGDVPDPMNLLGRAEDFRYPTFAAYAQAVDASTPSVNVAALIGHTSLRSQVMERFDRPASESEIVAMREQLETALAEGAVGMSSGLAYRNAFHAPTAEMNTLVEAVGRAGGVYTTHLRDEFAGLPEAMDEAVATARHGQAPLVISHLKCAGAGNWGNAPKALAKLDDAARTHGVHCDCYPYTAGSSTLDLGQVTDEIDIFITWSDPHPEMARQPLGDIAKQWGLSLMEAAERLQPSGAVYHNMSEADMRQVLSHPLSMVGSDGLPNDPHPHPRLWGTFPRVLAHYSRDLKLLSLTEAVRKMTELSATNFGLTDRGVIRVGAFADLVLLDLEALEDTATYSTPMSLAKGIELVIVNGCISYRHGQASGKRAGRLLRRNARLSPAPASTDIHHGRDSATFH</sequence>
<accession>A0A1Q8T8B6</accession>
<dbReference type="InterPro" id="IPR011059">
    <property type="entry name" value="Metal-dep_hydrolase_composite"/>
</dbReference>
<evidence type="ECO:0000259" key="1">
    <source>
        <dbReference type="Pfam" id="PF07969"/>
    </source>
</evidence>
<dbReference type="Proteomes" id="UP000186806">
    <property type="component" value="Unassembled WGS sequence"/>
</dbReference>
<dbReference type="SUPFAM" id="SSF51338">
    <property type="entry name" value="Composite domain of metallo-dependent hydrolases"/>
    <property type="match status" value="1"/>
</dbReference>
<dbReference type="Gene3D" id="2.30.40.10">
    <property type="entry name" value="Urease, subunit C, domain 1"/>
    <property type="match status" value="1"/>
</dbReference>
<proteinExistence type="predicted"/>
<feature type="domain" description="Amidohydrolase 3" evidence="1">
    <location>
        <begin position="45"/>
        <end position="460"/>
    </location>
</feature>
<dbReference type="CDD" id="cd01297">
    <property type="entry name" value="D-aminoacylase"/>
    <property type="match status" value="1"/>
</dbReference>
<dbReference type="AlphaFoldDB" id="A0A1Q8T8B6"/>
<dbReference type="GO" id="GO:0016811">
    <property type="term" value="F:hydrolase activity, acting on carbon-nitrogen (but not peptide) bonds, in linear amides"/>
    <property type="evidence" value="ECO:0007669"/>
    <property type="project" value="InterPro"/>
</dbReference>
<dbReference type="Gene3D" id="3.30.1490.130">
    <property type="entry name" value="D-aminoacylase. Domain 3"/>
    <property type="match status" value="1"/>
</dbReference>
<dbReference type="Pfam" id="PF07969">
    <property type="entry name" value="Amidohydro_3"/>
    <property type="match status" value="1"/>
</dbReference>
<reference evidence="2 3" key="1">
    <citation type="submission" date="2016-12" db="EMBL/GenBank/DDBJ databases">
        <title>Draft genome sequences of strains Salinicola socius SMB35, Salinicola sp. MH3R3-1 and Chromohalobacter sp. SMB17 from the Verkhnekamsk potash mining region of Russia.</title>
        <authorList>
            <person name="Mavrodi D.V."/>
            <person name="Olsson B.E."/>
            <person name="Korsakova E.S."/>
            <person name="Pyankova A."/>
            <person name="Mavrodi O.V."/>
            <person name="Plotnikova E.G."/>
        </authorList>
    </citation>
    <scope>NUCLEOTIDE SEQUENCE [LARGE SCALE GENOMIC DNA]</scope>
    <source>
        <strain evidence="2 3">SMB17</strain>
    </source>
</reference>
<organism evidence="2 3">
    <name type="scientific">Chromohalobacter japonicus</name>
    <dbReference type="NCBI Taxonomy" id="223900"/>
    <lineage>
        <taxon>Bacteria</taxon>
        <taxon>Pseudomonadati</taxon>
        <taxon>Pseudomonadota</taxon>
        <taxon>Gammaproteobacteria</taxon>
        <taxon>Oceanospirillales</taxon>
        <taxon>Halomonadaceae</taxon>
        <taxon>Chromohalobacter</taxon>
    </lineage>
</organism>
<dbReference type="SUPFAM" id="SSF51556">
    <property type="entry name" value="Metallo-dependent hydrolases"/>
    <property type="match status" value="1"/>
</dbReference>
<name>A0A1Q8T8B6_9GAMM</name>
<evidence type="ECO:0000313" key="2">
    <source>
        <dbReference type="EMBL" id="OLO09931.1"/>
    </source>
</evidence>
<dbReference type="RefSeq" id="WP_075370472.1">
    <property type="nucleotide sequence ID" value="NZ_MSDQ01000048.1"/>
</dbReference>
<dbReference type="InterPro" id="IPR023100">
    <property type="entry name" value="D-aminoacylase_insert_dom_sf"/>
</dbReference>
<gene>
    <name evidence="2" type="ORF">BTW10_17230</name>
</gene>
<evidence type="ECO:0000313" key="3">
    <source>
        <dbReference type="Proteomes" id="UP000186806"/>
    </source>
</evidence>
<dbReference type="EMBL" id="MSDQ01000048">
    <property type="protein sequence ID" value="OLO09931.1"/>
    <property type="molecule type" value="Genomic_DNA"/>
</dbReference>
<dbReference type="InterPro" id="IPR013108">
    <property type="entry name" value="Amidohydro_3"/>
</dbReference>
<dbReference type="InterPro" id="IPR050378">
    <property type="entry name" value="Metallo-dep_Hydrolases_sf"/>
</dbReference>
<dbReference type="PANTHER" id="PTHR11647:SF1">
    <property type="entry name" value="COLLAPSIN RESPONSE MEDIATOR PROTEIN"/>
    <property type="match status" value="1"/>
</dbReference>
<comment type="caution">
    <text evidence="2">The sequence shown here is derived from an EMBL/GenBank/DDBJ whole genome shotgun (WGS) entry which is preliminary data.</text>
</comment>
<keyword evidence="3" id="KW-1185">Reference proteome</keyword>
<dbReference type="InterPro" id="IPR032466">
    <property type="entry name" value="Metal_Hydrolase"/>
</dbReference>